<evidence type="ECO:0000259" key="1">
    <source>
        <dbReference type="Pfam" id="PF13175"/>
    </source>
</evidence>
<dbReference type="PANTHER" id="PTHR43581:SF2">
    <property type="entry name" value="EXCINUCLEASE ATPASE SUBUNIT"/>
    <property type="match status" value="1"/>
</dbReference>
<dbReference type="InterPro" id="IPR051396">
    <property type="entry name" value="Bact_Antivir_Def_Nuclease"/>
</dbReference>
<evidence type="ECO:0000313" key="2">
    <source>
        <dbReference type="EMBL" id="GAI16798.1"/>
    </source>
</evidence>
<gene>
    <name evidence="2" type="ORF">S06H3_09578</name>
</gene>
<comment type="caution">
    <text evidence="2">The sequence shown here is derived from an EMBL/GenBank/DDBJ whole genome shotgun (WGS) entry which is preliminary data.</text>
</comment>
<dbReference type="Gene3D" id="3.40.50.300">
    <property type="entry name" value="P-loop containing nucleotide triphosphate hydrolases"/>
    <property type="match status" value="1"/>
</dbReference>
<accession>X1LCF2</accession>
<feature type="non-terminal residue" evidence="2">
    <location>
        <position position="293"/>
    </location>
</feature>
<feature type="domain" description="Endonuclease GajA/Old nuclease/RecF-like AAA" evidence="1">
    <location>
        <begin position="8"/>
        <end position="241"/>
    </location>
</feature>
<organism evidence="2">
    <name type="scientific">marine sediment metagenome</name>
    <dbReference type="NCBI Taxonomy" id="412755"/>
    <lineage>
        <taxon>unclassified sequences</taxon>
        <taxon>metagenomes</taxon>
        <taxon>ecological metagenomes</taxon>
    </lineage>
</organism>
<name>X1LCF2_9ZZZZ</name>
<dbReference type="PANTHER" id="PTHR43581">
    <property type="entry name" value="ATP/GTP PHOSPHATASE"/>
    <property type="match status" value="1"/>
</dbReference>
<proteinExistence type="predicted"/>
<dbReference type="InterPro" id="IPR041685">
    <property type="entry name" value="AAA_GajA/Old/RecF-like"/>
</dbReference>
<reference evidence="2" key="1">
    <citation type="journal article" date="2014" name="Front. Microbiol.">
        <title>High frequency of phylogenetically diverse reductive dehalogenase-homologous genes in deep subseafloor sedimentary metagenomes.</title>
        <authorList>
            <person name="Kawai M."/>
            <person name="Futagami T."/>
            <person name="Toyoda A."/>
            <person name="Takaki Y."/>
            <person name="Nishi S."/>
            <person name="Hori S."/>
            <person name="Arai W."/>
            <person name="Tsubouchi T."/>
            <person name="Morono Y."/>
            <person name="Uchiyama I."/>
            <person name="Ito T."/>
            <person name="Fujiyama A."/>
            <person name="Inagaki F."/>
            <person name="Takami H."/>
        </authorList>
    </citation>
    <scope>NUCLEOTIDE SEQUENCE</scope>
    <source>
        <strain evidence="2">Expedition CK06-06</strain>
    </source>
</reference>
<dbReference type="Pfam" id="PF13175">
    <property type="entry name" value="AAA_15"/>
    <property type="match status" value="1"/>
</dbReference>
<dbReference type="AlphaFoldDB" id="X1LCF2"/>
<protein>
    <recommendedName>
        <fullName evidence="1">Endonuclease GajA/Old nuclease/RecF-like AAA domain-containing protein</fullName>
    </recommendedName>
</protein>
<sequence>QQNLEDFEINDNIIKYANKLNDFLEHYQTKFKPEINDEDKKHVNSILVKIREISKSSINSANNIKEFLLNNYLPNFILFTTFDDILPDKKLISEAPNVPIINDLSLISSLDFKKIQPAADPRIKKMHEEQVNINFSEEYKLFWTQDLSKLVVTWDSNNIYFYIKENSQLYYPRIRSKGKQWHLAFYIRVTARTFEGKNNIILIDEPGLFLHAKAQKDILKKLESCCERNQFIYTTHCPYLIPANKLNRVRLVLKDNENRTIISKLTPRADLDTLTPILTAIGEDLSTGIRVEK</sequence>
<dbReference type="InterPro" id="IPR027417">
    <property type="entry name" value="P-loop_NTPase"/>
</dbReference>
<dbReference type="EMBL" id="BARV01004255">
    <property type="protein sequence ID" value="GAI16798.1"/>
    <property type="molecule type" value="Genomic_DNA"/>
</dbReference>
<dbReference type="SUPFAM" id="SSF52540">
    <property type="entry name" value="P-loop containing nucleoside triphosphate hydrolases"/>
    <property type="match status" value="1"/>
</dbReference>
<feature type="non-terminal residue" evidence="2">
    <location>
        <position position="1"/>
    </location>
</feature>